<dbReference type="Proteomes" id="UP001162480">
    <property type="component" value="Chromosome 4"/>
</dbReference>
<accession>A0AA36F2V3</accession>
<reference evidence="1" key="1">
    <citation type="submission" date="2023-08" db="EMBL/GenBank/DDBJ databases">
        <authorList>
            <person name="Alioto T."/>
            <person name="Alioto T."/>
            <person name="Gomez Garrido J."/>
        </authorList>
    </citation>
    <scope>NUCLEOTIDE SEQUENCE</scope>
</reference>
<organism evidence="1 2">
    <name type="scientific">Octopus vulgaris</name>
    <name type="common">Common octopus</name>
    <dbReference type="NCBI Taxonomy" id="6645"/>
    <lineage>
        <taxon>Eukaryota</taxon>
        <taxon>Metazoa</taxon>
        <taxon>Spiralia</taxon>
        <taxon>Lophotrochozoa</taxon>
        <taxon>Mollusca</taxon>
        <taxon>Cephalopoda</taxon>
        <taxon>Coleoidea</taxon>
        <taxon>Octopodiformes</taxon>
        <taxon>Octopoda</taxon>
        <taxon>Incirrata</taxon>
        <taxon>Octopodidae</taxon>
        <taxon>Octopus</taxon>
    </lineage>
</organism>
<proteinExistence type="predicted"/>
<gene>
    <name evidence="1" type="ORF">OCTVUL_1B016464</name>
</gene>
<keyword evidence="2" id="KW-1185">Reference proteome</keyword>
<name>A0AA36F2V3_OCTVU</name>
<sequence length="104" mass="12279">MPRHENLSEVQISKLLLELDEEWEEDSSDSFYCSEDYGEKSKDKAKSIRTRATKTIKEENIIRGNQDTNRLDKRKSIEQRSNKKKDTLITSGYRLYYTVTNARL</sequence>
<dbReference type="EMBL" id="OX597817">
    <property type="protein sequence ID" value="CAI9721760.1"/>
    <property type="molecule type" value="Genomic_DNA"/>
</dbReference>
<dbReference type="AlphaFoldDB" id="A0AA36F2V3"/>
<protein>
    <submittedName>
        <fullName evidence="1">Uncharacterized protein</fullName>
    </submittedName>
</protein>
<evidence type="ECO:0000313" key="2">
    <source>
        <dbReference type="Proteomes" id="UP001162480"/>
    </source>
</evidence>
<evidence type="ECO:0000313" key="1">
    <source>
        <dbReference type="EMBL" id="CAI9721760.1"/>
    </source>
</evidence>